<feature type="coiled-coil region" evidence="1">
    <location>
        <begin position="19"/>
        <end position="53"/>
    </location>
</feature>
<keyword evidence="1" id="KW-0175">Coiled coil</keyword>
<sequence>MAKLTKKMKKTNRCTCAAFLKEKAKNQKLTAEVAELKRRLDILESEKKESYQKYRENFREAMNTKQNDPDPADTITSHGHI</sequence>
<reference evidence="4" key="1">
    <citation type="submission" date="2011-07" db="EMBL/GenBank/DDBJ databases">
        <authorList>
            <consortium name="Caenorhabditis brenneri Sequencing and Analysis Consortium"/>
            <person name="Wilson R.K."/>
        </authorList>
    </citation>
    <scope>NUCLEOTIDE SEQUENCE [LARGE SCALE GENOMIC DNA]</scope>
    <source>
        <strain evidence="4">PB2801</strain>
    </source>
</reference>
<evidence type="ECO:0000256" key="1">
    <source>
        <dbReference type="SAM" id="Coils"/>
    </source>
</evidence>
<evidence type="ECO:0000256" key="2">
    <source>
        <dbReference type="SAM" id="MobiDB-lite"/>
    </source>
</evidence>
<dbReference type="Proteomes" id="UP000008068">
    <property type="component" value="Unassembled WGS sequence"/>
</dbReference>
<name>G0PAB7_CAEBE</name>
<proteinExistence type="predicted"/>
<dbReference type="AlphaFoldDB" id="G0PAB7"/>
<organism evidence="4">
    <name type="scientific">Caenorhabditis brenneri</name>
    <name type="common">Nematode worm</name>
    <dbReference type="NCBI Taxonomy" id="135651"/>
    <lineage>
        <taxon>Eukaryota</taxon>
        <taxon>Metazoa</taxon>
        <taxon>Ecdysozoa</taxon>
        <taxon>Nematoda</taxon>
        <taxon>Chromadorea</taxon>
        <taxon>Rhabditida</taxon>
        <taxon>Rhabditina</taxon>
        <taxon>Rhabditomorpha</taxon>
        <taxon>Rhabditoidea</taxon>
        <taxon>Rhabditidae</taxon>
        <taxon>Peloderinae</taxon>
        <taxon>Caenorhabditis</taxon>
    </lineage>
</organism>
<evidence type="ECO:0000313" key="3">
    <source>
        <dbReference type="EMBL" id="EGT49257.1"/>
    </source>
</evidence>
<dbReference type="InParanoid" id="G0PAB7"/>
<feature type="region of interest" description="Disordered" evidence="2">
    <location>
        <begin position="60"/>
        <end position="81"/>
    </location>
</feature>
<keyword evidence="4" id="KW-1185">Reference proteome</keyword>
<evidence type="ECO:0000313" key="4">
    <source>
        <dbReference type="Proteomes" id="UP000008068"/>
    </source>
</evidence>
<dbReference type="HOGENOM" id="CLU_2575969_0_0_1"/>
<dbReference type="EMBL" id="GL380176">
    <property type="protein sequence ID" value="EGT49257.1"/>
    <property type="molecule type" value="Genomic_DNA"/>
</dbReference>
<gene>
    <name evidence="3" type="ORF">CAEBREN_15998</name>
</gene>
<accession>G0PAB7</accession>
<protein>
    <submittedName>
        <fullName evidence="3">Uncharacterized protein</fullName>
    </submittedName>
</protein>